<protein>
    <submittedName>
        <fullName evidence="1">N-acetyltransferase</fullName>
    </submittedName>
</protein>
<dbReference type="Proteomes" id="UP000824014">
    <property type="component" value="Unassembled WGS sequence"/>
</dbReference>
<dbReference type="SUPFAM" id="SSF55729">
    <property type="entry name" value="Acyl-CoA N-acyltransferases (Nat)"/>
    <property type="match status" value="1"/>
</dbReference>
<dbReference type="EMBL" id="DXCC01000005">
    <property type="protein sequence ID" value="HIZ14739.1"/>
    <property type="molecule type" value="Genomic_DNA"/>
</dbReference>
<name>A0A9D2DD97_9BACT</name>
<dbReference type="PANTHER" id="PTHR41368:SF1">
    <property type="entry name" value="PROTEIN YGHO"/>
    <property type="match status" value="1"/>
</dbReference>
<gene>
    <name evidence="1" type="ORF">H9816_02325</name>
</gene>
<proteinExistence type="predicted"/>
<dbReference type="PANTHER" id="PTHR41368">
    <property type="entry name" value="PROTEIN YGHO"/>
    <property type="match status" value="1"/>
</dbReference>
<reference evidence="1" key="1">
    <citation type="journal article" date="2021" name="PeerJ">
        <title>Extensive microbial diversity within the chicken gut microbiome revealed by metagenomics and culture.</title>
        <authorList>
            <person name="Gilroy R."/>
            <person name="Ravi A."/>
            <person name="Getino M."/>
            <person name="Pursley I."/>
            <person name="Horton D.L."/>
            <person name="Alikhan N.F."/>
            <person name="Baker D."/>
            <person name="Gharbi K."/>
            <person name="Hall N."/>
            <person name="Watson M."/>
            <person name="Adriaenssens E.M."/>
            <person name="Foster-Nyarko E."/>
            <person name="Jarju S."/>
            <person name="Secka A."/>
            <person name="Antonio M."/>
            <person name="Oren A."/>
            <person name="Chaudhuri R.R."/>
            <person name="La Ragione R."/>
            <person name="Hildebrand F."/>
            <person name="Pallen M.J."/>
        </authorList>
    </citation>
    <scope>NUCLEOTIDE SEQUENCE</scope>
    <source>
        <strain evidence="1">ChiHjej11B10-19426</strain>
    </source>
</reference>
<dbReference type="AlphaFoldDB" id="A0A9D2DD97"/>
<dbReference type="InterPro" id="IPR016181">
    <property type="entry name" value="Acyl_CoA_acyltransferase"/>
</dbReference>
<dbReference type="InterPro" id="IPR039968">
    <property type="entry name" value="BcerS-like"/>
</dbReference>
<evidence type="ECO:0000313" key="1">
    <source>
        <dbReference type="EMBL" id="HIZ14739.1"/>
    </source>
</evidence>
<evidence type="ECO:0000313" key="2">
    <source>
        <dbReference type="Proteomes" id="UP000824014"/>
    </source>
</evidence>
<reference evidence="1" key="2">
    <citation type="submission" date="2021-04" db="EMBL/GenBank/DDBJ databases">
        <authorList>
            <person name="Gilroy R."/>
        </authorList>
    </citation>
    <scope>NUCLEOTIDE SEQUENCE</scope>
    <source>
        <strain evidence="1">ChiHjej11B10-19426</strain>
    </source>
</reference>
<comment type="caution">
    <text evidence="1">The sequence shown here is derived from an EMBL/GenBank/DDBJ whole genome shotgun (WGS) entry which is preliminary data.</text>
</comment>
<accession>A0A9D2DD97</accession>
<sequence length="377" mass="44189">MVTIIPISTKKELKQFTKFKLRLYRNNPFAALPLYADEREALLDGRNPALKRYRHQVFLAKRDGKVVGRIVGIINHVSNRKEGTNYVRFGFVDFIEDFEVAEALVHAVEEWGRQYGMTAIHGPLGFTDFDPEGMLIEGFEEMSTIACFYNYPYYPEFFRRMGFEPVAEWAEYKIFVPDTLPEKYLRIADIVQQKYGLRIKRFRRISDIVREGYGHQLFRLLNVTYAHLYGFTELTEEMIEYYIRKYVPLLRLELLTLIVNDRDELVCFGVALPSLTRAMQRARGRMFPLGFLYLLRALYSHHAKVCDLMLVAARPDVQNIGAAALLFTDMIPQFQRLGTEYAESNPELVENQRIHALWSNFDKVQHKRRVVFARNIQ</sequence>
<dbReference type="Gene3D" id="3.40.630.30">
    <property type="match status" value="1"/>
</dbReference>
<organism evidence="1 2">
    <name type="scientific">Candidatus Tidjanibacter faecipullorum</name>
    <dbReference type="NCBI Taxonomy" id="2838766"/>
    <lineage>
        <taxon>Bacteria</taxon>
        <taxon>Pseudomonadati</taxon>
        <taxon>Bacteroidota</taxon>
        <taxon>Bacteroidia</taxon>
        <taxon>Bacteroidales</taxon>
        <taxon>Rikenellaceae</taxon>
        <taxon>Tidjanibacter</taxon>
    </lineage>
</organism>